<dbReference type="InterPro" id="IPR012469">
    <property type="entry name" value="DUF1688"/>
</dbReference>
<dbReference type="InParanoid" id="A0A507AHR5"/>
<dbReference type="AlphaFoldDB" id="A0A507AHR5"/>
<protein>
    <submittedName>
        <fullName evidence="2">Uncharacterized protein</fullName>
    </submittedName>
</protein>
<dbReference type="STRING" id="1093900.A0A507AHR5"/>
<dbReference type="Pfam" id="PF07958">
    <property type="entry name" value="DUF1688"/>
    <property type="match status" value="1"/>
</dbReference>
<keyword evidence="3" id="KW-1185">Reference proteome</keyword>
<name>A0A507AHR5_9PEZI</name>
<dbReference type="Proteomes" id="UP000319257">
    <property type="component" value="Unassembled WGS sequence"/>
</dbReference>
<feature type="compositionally biased region" description="Low complexity" evidence="1">
    <location>
        <begin position="19"/>
        <end position="39"/>
    </location>
</feature>
<comment type="caution">
    <text evidence="2">The sequence shown here is derived from an EMBL/GenBank/DDBJ whole genome shotgun (WGS) entry which is preliminary data.</text>
</comment>
<sequence length="526" mass="58055">MGLFSRKDKAPAKVPLDISHSSTSVHSGSSSIKSPSHTSRALNRSSAGGHSMASTPATTPLTPFSPKAPKMDLPRPPDPALDPAGYLRSLGSVRERCRLITEKAVRNQLKHFEVDMRKFPDAVAFCARIIKRDYDAPYVNTVPSYGRLQHFSIGGRDRIAQLLATLPESVDNYERCRRVLDLFLISIMLDTSPGLHWTFKSAENGRIYRRVDGLAIAGLEMYKSGLFSGNTSNRMQVDKDGLRNLTVEKLAQGLQCRPGNEIANLQSRIDLLMKLAGALEQHPEYFGDNGRPGNMVDYLLAHPSTQATSTPVVSVPVLWDLLMHGLAPLWGRSGIVINGVSLGDAWPCASMPQTSSYWESILPFHKLTQWVLYSLMQPMQMLLKIQFAGAELLVCLPDYRNGGLLVDVGVLTLREEDAARGLKKYHEYCERIGTKPVEVVPMFETGDDVIVEWRGITVGLLDRLCSDVNRALSKELAGHELTPSQILEAGISKGGMEIAEFSRPNTQEPPILVDGDGSVFRTFSRE</sequence>
<evidence type="ECO:0000313" key="2">
    <source>
        <dbReference type="EMBL" id="TPX09555.1"/>
    </source>
</evidence>
<dbReference type="PANTHER" id="PTHR31687:SF3">
    <property type="entry name" value="PROTEIN URG3"/>
    <property type="match status" value="1"/>
</dbReference>
<dbReference type="PANTHER" id="PTHR31687">
    <property type="match status" value="1"/>
</dbReference>
<accession>A0A507AHR5</accession>
<proteinExistence type="predicted"/>
<dbReference type="EMBL" id="SKBQ01000066">
    <property type="protein sequence ID" value="TPX09555.1"/>
    <property type="molecule type" value="Genomic_DNA"/>
</dbReference>
<reference evidence="2 3" key="1">
    <citation type="submission" date="2019-06" db="EMBL/GenBank/DDBJ databases">
        <title>Draft genome sequence of the filamentous fungus Phialemoniopsis curvata isolated from diesel fuel.</title>
        <authorList>
            <person name="Varaljay V.A."/>
            <person name="Lyon W.J."/>
            <person name="Crouch A.L."/>
            <person name="Drake C.E."/>
            <person name="Hollomon J.M."/>
            <person name="Nadeau L.J."/>
            <person name="Nunn H.S."/>
            <person name="Stevenson B.S."/>
            <person name="Bojanowski C.L."/>
            <person name="Crookes-Goodson W.J."/>
        </authorList>
    </citation>
    <scope>NUCLEOTIDE SEQUENCE [LARGE SCALE GENOMIC DNA]</scope>
    <source>
        <strain evidence="2 3">D216</strain>
    </source>
</reference>
<gene>
    <name evidence="2" type="ORF">E0L32_009298</name>
</gene>
<organism evidence="2 3">
    <name type="scientific">Thyridium curvatum</name>
    <dbReference type="NCBI Taxonomy" id="1093900"/>
    <lineage>
        <taxon>Eukaryota</taxon>
        <taxon>Fungi</taxon>
        <taxon>Dikarya</taxon>
        <taxon>Ascomycota</taxon>
        <taxon>Pezizomycotina</taxon>
        <taxon>Sordariomycetes</taxon>
        <taxon>Sordariomycetidae</taxon>
        <taxon>Thyridiales</taxon>
        <taxon>Thyridiaceae</taxon>
        <taxon>Thyridium</taxon>
    </lineage>
</organism>
<dbReference type="GeneID" id="41976745"/>
<dbReference type="OrthoDB" id="2153176at2759"/>
<feature type="compositionally biased region" description="Basic and acidic residues" evidence="1">
    <location>
        <begin position="1"/>
        <end position="11"/>
    </location>
</feature>
<feature type="region of interest" description="Disordered" evidence="1">
    <location>
        <begin position="1"/>
        <end position="85"/>
    </location>
</feature>
<dbReference type="RefSeq" id="XP_030991266.1">
    <property type="nucleotide sequence ID" value="XM_031144248.1"/>
</dbReference>
<evidence type="ECO:0000313" key="3">
    <source>
        <dbReference type="Proteomes" id="UP000319257"/>
    </source>
</evidence>
<feature type="compositionally biased region" description="Polar residues" evidence="1">
    <location>
        <begin position="40"/>
        <end position="62"/>
    </location>
</feature>
<evidence type="ECO:0000256" key="1">
    <source>
        <dbReference type="SAM" id="MobiDB-lite"/>
    </source>
</evidence>